<evidence type="ECO:0000259" key="1">
    <source>
        <dbReference type="Pfam" id="PF12991"/>
    </source>
</evidence>
<protein>
    <submittedName>
        <fullName evidence="3">TraG family conjugative transposon ATPase</fullName>
    </submittedName>
</protein>
<gene>
    <name evidence="3" type="primary">traG</name>
    <name evidence="3" type="ORF">FW778_14225</name>
</gene>
<dbReference type="InterPro" id="IPR043964">
    <property type="entry name" value="P-loop_TraG"/>
</dbReference>
<reference evidence="3 4" key="1">
    <citation type="submission" date="2019-09" db="EMBL/GenBank/DDBJ databases">
        <title>Draft genome sequence of Ginsengibacter sp. BR5-29.</title>
        <authorList>
            <person name="Im W.-T."/>
        </authorList>
    </citation>
    <scope>NUCLEOTIDE SEQUENCE [LARGE SCALE GENOMIC DNA]</scope>
    <source>
        <strain evidence="3 4">BR5-29</strain>
    </source>
</reference>
<dbReference type="Proteomes" id="UP000326903">
    <property type="component" value="Unassembled WGS sequence"/>
</dbReference>
<evidence type="ECO:0000259" key="2">
    <source>
        <dbReference type="Pfam" id="PF19044"/>
    </source>
</evidence>
<dbReference type="Gene3D" id="1.10.8.730">
    <property type="match status" value="1"/>
</dbReference>
<dbReference type="AlphaFoldDB" id="A0A5J5IHW1"/>
<accession>A0A5J5IHW1</accession>
<dbReference type="Pfam" id="PF19044">
    <property type="entry name" value="P-loop_TraG"/>
    <property type="match status" value="1"/>
</dbReference>
<evidence type="ECO:0000313" key="3">
    <source>
        <dbReference type="EMBL" id="KAA9038700.1"/>
    </source>
</evidence>
<dbReference type="InterPro" id="IPR027417">
    <property type="entry name" value="P-loop_NTPase"/>
</dbReference>
<feature type="domain" description="TraG P-loop" evidence="2">
    <location>
        <begin position="404"/>
        <end position="820"/>
    </location>
</feature>
<name>A0A5J5IHW1_9BACT</name>
<comment type="caution">
    <text evidence="3">The sequence shown here is derived from an EMBL/GenBank/DDBJ whole genome shotgun (WGS) entry which is preliminary data.</text>
</comment>
<dbReference type="InterPro" id="IPR024451">
    <property type="entry name" value="TraG_N_Bacteroidetes"/>
</dbReference>
<dbReference type="PANTHER" id="PTHR38467">
    <property type="match status" value="1"/>
</dbReference>
<feature type="domain" description="TraG N-terminal Bacteroidetes" evidence="1">
    <location>
        <begin position="3"/>
        <end position="49"/>
    </location>
</feature>
<dbReference type="Pfam" id="PF12991">
    <property type="entry name" value="DUF3875"/>
    <property type="match status" value="1"/>
</dbReference>
<dbReference type="SUPFAM" id="SSF52540">
    <property type="entry name" value="P-loop containing nucleoside triphosphate hydrolases"/>
    <property type="match status" value="1"/>
</dbReference>
<dbReference type="Gene3D" id="3.40.50.300">
    <property type="entry name" value="P-loop containing nucleotide triphosphate hydrolases"/>
    <property type="match status" value="1"/>
</dbReference>
<evidence type="ECO:0000313" key="4">
    <source>
        <dbReference type="Proteomes" id="UP000326903"/>
    </source>
</evidence>
<proteinExistence type="predicted"/>
<sequence>MEKQLEDILPVMGVEHDAILSKQGDITVGFKAGLPEIFTLSDKDYEAFHQAWIKVIKVLPRHSVFHKQDWFIDCKYQPDFLSEDQSFLSRSSERFFNERPYLAHTCYIFLTKKPVGRKVANSLFSNLIRRSIVPEQTLKPAMLQDFLDSVGQFKKILEDSGYIHLERLSNEQLSSTNQRAGVIEKYCFLSEGDRIIIKDISFKEGIRVGNQWAQIYTLANAEDLPALCGSRINYDKYSTDKTKFSIGFASPLGQLLPCNHIFNQYIFIDDYRKTIQKLESKRLRLQSLSAYSRENTIGRDATNDYLNEAISGQRLPVKAHFNVLAWTENSEELKDIKNLVSSALAQMDAVPKQEVDGAPQIYWAGLPGNEGDFPMNDTFDTFAEQACCFLNLESNYYSSLSPVGIRLGERLTGKPVHVDISDEPMKKGICTNRNKFILGPSGSGKSFFTNHMVRSYYEQGTHVVLVDVGHSYKGLCDMVGGYYFTYDETNPIRFNPFYIGEGEVLDTEKKESIKTLLLALWKKDNENFNRSEYVALSNALQLYFETPSRPSPEGEGGIFRCFDTFYEFLQTDFVQVLQDDKVKDKDFDISNFLYVLRPYYKGGEFDYLLNARENLDLLQQRFIVFELDNIKDHPILFPVVTIIIMEVFISKMRKLKGVRKMILIEEAWKAIAKEGMAEYIKYLFKTVRKFFGEAIVVTQEVEDIISSPVVKQAIINNSDCKILLDQSKYQNKFDQVQELLGLTEKEKALVLSVNKANDPAKKYKEVFISLGGMLSRVYRTEVSMEEYLTYTTEESEKVKVQAYAKKYGDMKRGIAALANDLKNKN</sequence>
<dbReference type="InterPro" id="IPR053155">
    <property type="entry name" value="F-pilin_assembly_TraC"/>
</dbReference>
<dbReference type="EMBL" id="VYQF01000003">
    <property type="protein sequence ID" value="KAA9038700.1"/>
    <property type="molecule type" value="Genomic_DNA"/>
</dbReference>
<dbReference type="NCBIfam" id="TIGR03783">
    <property type="entry name" value="Bac_Flav_CT_G"/>
    <property type="match status" value="1"/>
</dbReference>
<dbReference type="PANTHER" id="PTHR38467:SF1">
    <property type="entry name" value="CONJUGATIVE TRANSFER: ASSEMBLY"/>
    <property type="match status" value="1"/>
</dbReference>
<dbReference type="InterPro" id="IPR022509">
    <property type="entry name" value="Conjugation_ATPase_TraG"/>
</dbReference>
<organism evidence="3 4">
    <name type="scientific">Ginsengibacter hankyongi</name>
    <dbReference type="NCBI Taxonomy" id="2607284"/>
    <lineage>
        <taxon>Bacteria</taxon>
        <taxon>Pseudomonadati</taxon>
        <taxon>Bacteroidota</taxon>
        <taxon>Chitinophagia</taxon>
        <taxon>Chitinophagales</taxon>
        <taxon>Chitinophagaceae</taxon>
        <taxon>Ginsengibacter</taxon>
    </lineage>
</organism>
<keyword evidence="4" id="KW-1185">Reference proteome</keyword>